<evidence type="ECO:0000313" key="1">
    <source>
        <dbReference type="EMBL" id="SHE64304.1"/>
    </source>
</evidence>
<evidence type="ECO:0008006" key="3">
    <source>
        <dbReference type="Google" id="ProtNLM"/>
    </source>
</evidence>
<protein>
    <recommendedName>
        <fullName evidence="3">DUF1893 domain-containing protein</fullName>
    </recommendedName>
</protein>
<dbReference type="InterPro" id="IPR037081">
    <property type="entry name" value="Hyp_TM1506"/>
</dbReference>
<dbReference type="Proteomes" id="UP000184114">
    <property type="component" value="Unassembled WGS sequence"/>
</dbReference>
<proteinExistence type="predicted"/>
<reference evidence="2" key="1">
    <citation type="submission" date="2016-11" db="EMBL/GenBank/DDBJ databases">
        <authorList>
            <person name="Varghese N."/>
            <person name="Submissions S."/>
        </authorList>
    </citation>
    <scope>NUCLEOTIDE SEQUENCE [LARGE SCALE GENOMIC DNA]</scope>
    <source>
        <strain evidence="2">DSM 18095</strain>
    </source>
</reference>
<dbReference type="InterPro" id="IPR016193">
    <property type="entry name" value="Cytidine_deaminase-like"/>
</dbReference>
<dbReference type="RefSeq" id="WP_072974605.1">
    <property type="nucleotide sequence ID" value="NZ_FQTY01000004.1"/>
</dbReference>
<organism evidence="1 2">
    <name type="scientific">Tissierella praeacuta DSM 18095</name>
    <dbReference type="NCBI Taxonomy" id="1123404"/>
    <lineage>
        <taxon>Bacteria</taxon>
        <taxon>Bacillati</taxon>
        <taxon>Bacillota</taxon>
        <taxon>Tissierellia</taxon>
        <taxon>Tissierellales</taxon>
        <taxon>Tissierellaceae</taxon>
        <taxon>Tissierella</taxon>
    </lineage>
</organism>
<evidence type="ECO:0000313" key="2">
    <source>
        <dbReference type="Proteomes" id="UP000184114"/>
    </source>
</evidence>
<dbReference type="EMBL" id="FQTY01000004">
    <property type="protein sequence ID" value="SHE64304.1"/>
    <property type="molecule type" value="Genomic_DNA"/>
</dbReference>
<accession>A0A1M4V5Q7</accession>
<dbReference type="AlphaFoldDB" id="A0A1M4V5Q7"/>
<dbReference type="GO" id="GO:0003824">
    <property type="term" value="F:catalytic activity"/>
    <property type="evidence" value="ECO:0007669"/>
    <property type="project" value="InterPro"/>
</dbReference>
<dbReference type="STRING" id="1123404.SAMN02745784_01362"/>
<dbReference type="SUPFAM" id="SSF53927">
    <property type="entry name" value="Cytidine deaminase-like"/>
    <property type="match status" value="1"/>
</dbReference>
<dbReference type="InterPro" id="IPR015067">
    <property type="entry name" value="DUF1893_TM1506-like"/>
</dbReference>
<keyword evidence="2" id="KW-1185">Reference proteome</keyword>
<dbReference type="GeneID" id="90995723"/>
<dbReference type="Gene3D" id="3.40.140.30">
    <property type="entry name" value="Hypothetical protein TM1506"/>
    <property type="match status" value="1"/>
</dbReference>
<gene>
    <name evidence="1" type="ORF">SAMN02745784_01362</name>
</gene>
<sequence length="142" mass="16019">MKDIDIAKELLVKEDLALVAVKNGEVVFKSKDKGIKPMYILATEMKARSYDASLADRVIGKGAAILCTYIGIKEVYGELISEGGLSILEEYKIPYTMDRSCSYIKNRDKTDYCPIEKLSLDTKDPIVLLQRIKEFFISINNN</sequence>
<name>A0A1M4V5Q7_9FIRM</name>
<dbReference type="Pfam" id="PF08973">
    <property type="entry name" value="TM1506"/>
    <property type="match status" value="1"/>
</dbReference>